<reference evidence="3 4" key="2">
    <citation type="journal article" date="2017" name="Front. Plant Sci.">
        <title>Gene Classification and Mining of Molecular Markers Useful in Red Clover (Trifolium pratense) Breeding.</title>
        <authorList>
            <person name="Istvanek J."/>
            <person name="Dluhosova J."/>
            <person name="Dluhos P."/>
            <person name="Patkova L."/>
            <person name="Nedelnik J."/>
            <person name="Repkova J."/>
        </authorList>
    </citation>
    <scope>NUCLEOTIDE SEQUENCE [LARGE SCALE GENOMIC DNA]</scope>
    <source>
        <strain evidence="4">cv. Tatra</strain>
        <tissue evidence="3">Young leaves</tissue>
    </source>
</reference>
<dbReference type="Proteomes" id="UP000236291">
    <property type="component" value="Unassembled WGS sequence"/>
</dbReference>
<evidence type="ECO:0000313" key="4">
    <source>
        <dbReference type="Proteomes" id="UP000236291"/>
    </source>
</evidence>
<dbReference type="STRING" id="57577.A0A2K3P171"/>
<dbReference type="SUPFAM" id="SSF55658">
    <property type="entry name" value="L9 N-domain-like"/>
    <property type="match status" value="1"/>
</dbReference>
<feature type="compositionally biased region" description="Polar residues" evidence="1">
    <location>
        <begin position="67"/>
        <end position="83"/>
    </location>
</feature>
<evidence type="ECO:0000259" key="2">
    <source>
        <dbReference type="Pfam" id="PF01693"/>
    </source>
</evidence>
<proteinExistence type="predicted"/>
<dbReference type="InterPro" id="IPR011320">
    <property type="entry name" value="RNase_H1_N"/>
</dbReference>
<reference evidence="3 4" key="1">
    <citation type="journal article" date="2014" name="Am. J. Bot.">
        <title>Genome assembly and annotation for red clover (Trifolium pratense; Fabaceae).</title>
        <authorList>
            <person name="Istvanek J."/>
            <person name="Jaros M."/>
            <person name="Krenek A."/>
            <person name="Repkova J."/>
        </authorList>
    </citation>
    <scope>NUCLEOTIDE SEQUENCE [LARGE SCALE GENOMIC DNA]</scope>
    <source>
        <strain evidence="4">cv. Tatra</strain>
        <tissue evidence="3">Young leaves</tissue>
    </source>
</reference>
<comment type="caution">
    <text evidence="3">The sequence shown here is derived from an EMBL/GenBank/DDBJ whole genome shotgun (WGS) entry which is preliminary data.</text>
</comment>
<organism evidence="3 4">
    <name type="scientific">Trifolium pratense</name>
    <name type="common">Red clover</name>
    <dbReference type="NCBI Taxonomy" id="57577"/>
    <lineage>
        <taxon>Eukaryota</taxon>
        <taxon>Viridiplantae</taxon>
        <taxon>Streptophyta</taxon>
        <taxon>Embryophyta</taxon>
        <taxon>Tracheophyta</taxon>
        <taxon>Spermatophyta</taxon>
        <taxon>Magnoliopsida</taxon>
        <taxon>eudicotyledons</taxon>
        <taxon>Gunneridae</taxon>
        <taxon>Pentapetalae</taxon>
        <taxon>rosids</taxon>
        <taxon>fabids</taxon>
        <taxon>Fabales</taxon>
        <taxon>Fabaceae</taxon>
        <taxon>Papilionoideae</taxon>
        <taxon>50 kb inversion clade</taxon>
        <taxon>NPAAA clade</taxon>
        <taxon>Hologalegina</taxon>
        <taxon>IRL clade</taxon>
        <taxon>Trifolieae</taxon>
        <taxon>Trifolium</taxon>
    </lineage>
</organism>
<evidence type="ECO:0000313" key="3">
    <source>
        <dbReference type="EMBL" id="PNY09045.1"/>
    </source>
</evidence>
<dbReference type="AlphaFoldDB" id="A0A2K3P171"/>
<feature type="region of interest" description="Disordered" evidence="1">
    <location>
        <begin position="63"/>
        <end position="83"/>
    </location>
</feature>
<dbReference type="Pfam" id="PF01693">
    <property type="entry name" value="Cauli_VI"/>
    <property type="match status" value="1"/>
</dbReference>
<gene>
    <name evidence="3" type="ORF">L195_g005590</name>
</gene>
<dbReference type="InterPro" id="IPR009027">
    <property type="entry name" value="Ribosomal_bL9/RNase_H1_N"/>
</dbReference>
<sequence>MTNVEEDGFHVVFEGRNPGVYSSWEDASEQVIGWSGNRHVKYPTYVLAWSSWVRFCKKKGRDPEKGNYTNKDTEIGSSQSQTHNDVNAYVDNVQPNMFAIDTTSDKFIIQHSLQTELARICDAYGIPPPTFTLQERRLFDGVPYVRYYGALVSGAVGPPSVSLGRFARLDDDAREDVASILIRRLLSVAGHTIRDFNYYNVLLLEEQVESMKNEILELKYELGIQNEDKFDSIISN</sequence>
<name>A0A2K3P171_TRIPR</name>
<protein>
    <recommendedName>
        <fullName evidence="2">Ribonuclease H1 N-terminal domain-containing protein</fullName>
    </recommendedName>
</protein>
<dbReference type="EMBL" id="ASHM01002895">
    <property type="protein sequence ID" value="PNY09045.1"/>
    <property type="molecule type" value="Genomic_DNA"/>
</dbReference>
<accession>A0A2K3P171</accession>
<dbReference type="InterPro" id="IPR037056">
    <property type="entry name" value="RNase_H1_N_sf"/>
</dbReference>
<dbReference type="Gene3D" id="3.40.970.10">
    <property type="entry name" value="Ribonuclease H1, N-terminal domain"/>
    <property type="match status" value="1"/>
</dbReference>
<feature type="domain" description="Ribonuclease H1 N-terminal" evidence="2">
    <location>
        <begin position="9"/>
        <end position="48"/>
    </location>
</feature>
<evidence type="ECO:0000256" key="1">
    <source>
        <dbReference type="SAM" id="MobiDB-lite"/>
    </source>
</evidence>